<dbReference type="Proteomes" id="UP000257109">
    <property type="component" value="Unassembled WGS sequence"/>
</dbReference>
<name>A0A371HG72_MUCPR</name>
<proteinExistence type="predicted"/>
<reference evidence="2" key="1">
    <citation type="submission" date="2018-05" db="EMBL/GenBank/DDBJ databases">
        <title>Draft genome of Mucuna pruriens seed.</title>
        <authorList>
            <person name="Nnadi N.E."/>
            <person name="Vos R."/>
            <person name="Hasami M.H."/>
            <person name="Devisetty U.K."/>
            <person name="Aguiy J.C."/>
        </authorList>
    </citation>
    <scope>NUCLEOTIDE SEQUENCE [LARGE SCALE GENOMIC DNA]</scope>
    <source>
        <strain evidence="2">JCA_2017</strain>
    </source>
</reference>
<feature type="region of interest" description="Disordered" evidence="1">
    <location>
        <begin position="158"/>
        <end position="197"/>
    </location>
</feature>
<keyword evidence="3" id="KW-1185">Reference proteome</keyword>
<gene>
    <name evidence="2" type="ORF">CR513_14849</name>
</gene>
<comment type="caution">
    <text evidence="2">The sequence shown here is derived from an EMBL/GenBank/DDBJ whole genome shotgun (WGS) entry which is preliminary data.</text>
</comment>
<protein>
    <submittedName>
        <fullName evidence="2">Uncharacterized protein</fullName>
    </submittedName>
</protein>
<dbReference type="AlphaFoldDB" id="A0A371HG72"/>
<accession>A0A371HG72</accession>
<feature type="compositionally biased region" description="Basic and acidic residues" evidence="1">
    <location>
        <begin position="185"/>
        <end position="197"/>
    </location>
</feature>
<evidence type="ECO:0000313" key="3">
    <source>
        <dbReference type="Proteomes" id="UP000257109"/>
    </source>
</evidence>
<organism evidence="2 3">
    <name type="scientific">Mucuna pruriens</name>
    <name type="common">Velvet bean</name>
    <name type="synonym">Dolichos pruriens</name>
    <dbReference type="NCBI Taxonomy" id="157652"/>
    <lineage>
        <taxon>Eukaryota</taxon>
        <taxon>Viridiplantae</taxon>
        <taxon>Streptophyta</taxon>
        <taxon>Embryophyta</taxon>
        <taxon>Tracheophyta</taxon>
        <taxon>Spermatophyta</taxon>
        <taxon>Magnoliopsida</taxon>
        <taxon>eudicotyledons</taxon>
        <taxon>Gunneridae</taxon>
        <taxon>Pentapetalae</taxon>
        <taxon>rosids</taxon>
        <taxon>fabids</taxon>
        <taxon>Fabales</taxon>
        <taxon>Fabaceae</taxon>
        <taxon>Papilionoideae</taxon>
        <taxon>50 kb inversion clade</taxon>
        <taxon>NPAAA clade</taxon>
        <taxon>indigoferoid/millettioid clade</taxon>
        <taxon>Phaseoleae</taxon>
        <taxon>Mucuna</taxon>
    </lineage>
</organism>
<sequence>MVNVIGAVDNLRLENQLTELTSLVRQLAVGQHQPSIAARVCGICTSMEHPIDMYPTLQETESDHLESVGAIGAVAIRAVCNSAIQTRLNVPQGQPGDSIILGATIPTIVTTKSVSSRRLTIFGGPDEALAGSSNLPSQTILNPRGNASTLLRPTNADSELDANSQLPRPKKSIPLPFPTRTLSAKKPESDEELLKMF</sequence>
<dbReference type="OrthoDB" id="778454at2759"/>
<dbReference type="EMBL" id="QJKJ01002685">
    <property type="protein sequence ID" value="RDY01779.1"/>
    <property type="molecule type" value="Genomic_DNA"/>
</dbReference>
<evidence type="ECO:0000313" key="2">
    <source>
        <dbReference type="EMBL" id="RDY01779.1"/>
    </source>
</evidence>
<evidence type="ECO:0000256" key="1">
    <source>
        <dbReference type="SAM" id="MobiDB-lite"/>
    </source>
</evidence>
<feature type="non-terminal residue" evidence="2">
    <location>
        <position position="1"/>
    </location>
</feature>